<evidence type="ECO:0000256" key="2">
    <source>
        <dbReference type="ARBA" id="ARBA00022676"/>
    </source>
</evidence>
<comment type="caution">
    <text evidence="7">The sequence shown here is derived from an EMBL/GenBank/DDBJ whole genome shotgun (WGS) entry which is preliminary data.</text>
</comment>
<keyword evidence="8" id="KW-1185">Reference proteome</keyword>
<dbReference type="Gene3D" id="3.40.50.2000">
    <property type="entry name" value="Glycogen Phosphorylase B"/>
    <property type="match status" value="2"/>
</dbReference>
<dbReference type="NCBIfam" id="TIGR04516">
    <property type="entry name" value="glycosyl_450act"/>
    <property type="match status" value="1"/>
</dbReference>
<keyword evidence="4" id="KW-0045">Antibiotic biosynthesis</keyword>
<dbReference type="PANTHER" id="PTHR48050:SF13">
    <property type="entry name" value="STEROL 3-BETA-GLUCOSYLTRANSFERASE UGT80A2"/>
    <property type="match status" value="1"/>
</dbReference>
<organism evidence="7 8">
    <name type="scientific">Actinomadura rudentiformis</name>
    <dbReference type="NCBI Taxonomy" id="359158"/>
    <lineage>
        <taxon>Bacteria</taxon>
        <taxon>Bacillati</taxon>
        <taxon>Actinomycetota</taxon>
        <taxon>Actinomycetes</taxon>
        <taxon>Streptosporangiales</taxon>
        <taxon>Thermomonosporaceae</taxon>
        <taxon>Actinomadura</taxon>
    </lineage>
</organism>
<evidence type="ECO:0000259" key="5">
    <source>
        <dbReference type="Pfam" id="PF06722"/>
    </source>
</evidence>
<feature type="domain" description="Erythromycin biosynthesis protein CIII-like C-terminal" evidence="5">
    <location>
        <begin position="274"/>
        <end position="426"/>
    </location>
</feature>
<dbReference type="OrthoDB" id="5488434at2"/>
<keyword evidence="3 7" id="KW-0808">Transferase</keyword>
<gene>
    <name evidence="7" type="ORF">F8566_26070</name>
</gene>
<evidence type="ECO:0000313" key="8">
    <source>
        <dbReference type="Proteomes" id="UP000468735"/>
    </source>
</evidence>
<dbReference type="AlphaFoldDB" id="A0A6H9YY70"/>
<dbReference type="GO" id="GO:0008194">
    <property type="term" value="F:UDP-glycosyltransferase activity"/>
    <property type="evidence" value="ECO:0007669"/>
    <property type="project" value="InterPro"/>
</dbReference>
<evidence type="ECO:0000256" key="4">
    <source>
        <dbReference type="ARBA" id="ARBA00023194"/>
    </source>
</evidence>
<dbReference type="InterPro" id="IPR010610">
    <property type="entry name" value="EryCIII-like_C"/>
</dbReference>
<comment type="similarity">
    <text evidence="1">Belongs to the glycosyltransferase 28 family.</text>
</comment>
<dbReference type="GO" id="GO:0017000">
    <property type="term" value="P:antibiotic biosynthetic process"/>
    <property type="evidence" value="ECO:0007669"/>
    <property type="project" value="UniProtKB-KW"/>
</dbReference>
<accession>A0A6H9YY70</accession>
<dbReference type="CDD" id="cd03784">
    <property type="entry name" value="GT1_Gtf-like"/>
    <property type="match status" value="1"/>
</dbReference>
<dbReference type="Pfam" id="PF21036">
    <property type="entry name" value="EryCIII-like_N"/>
    <property type="match status" value="1"/>
</dbReference>
<dbReference type="Pfam" id="PF06722">
    <property type="entry name" value="EryCIII-like_C"/>
    <property type="match status" value="1"/>
</dbReference>
<dbReference type="EMBL" id="WBMT01000012">
    <property type="protein sequence ID" value="KAB2346157.1"/>
    <property type="molecule type" value="Genomic_DNA"/>
</dbReference>
<dbReference type="SUPFAM" id="SSF53756">
    <property type="entry name" value="UDP-Glycosyltransferase/glycogen phosphorylase"/>
    <property type="match status" value="1"/>
</dbReference>
<protein>
    <submittedName>
        <fullName evidence="7">Activator-dependent family glycosyltransferase</fullName>
    </submittedName>
</protein>
<dbReference type="Proteomes" id="UP000468735">
    <property type="component" value="Unassembled WGS sequence"/>
</dbReference>
<evidence type="ECO:0000256" key="3">
    <source>
        <dbReference type="ARBA" id="ARBA00022679"/>
    </source>
</evidence>
<dbReference type="PANTHER" id="PTHR48050">
    <property type="entry name" value="STEROL 3-BETA-GLUCOSYLTRANSFERASE"/>
    <property type="match status" value="1"/>
</dbReference>
<feature type="domain" description="Erythromycin biosynthesis protein CIII-like N-terminal" evidence="6">
    <location>
        <begin position="22"/>
        <end position="257"/>
    </location>
</feature>
<reference evidence="7 8" key="1">
    <citation type="submission" date="2019-09" db="EMBL/GenBank/DDBJ databases">
        <title>Actinomadura physcomitrii sp. nov., a novel actinomycete isolated from moss [Physcomitrium sphaericum (Ludw) Fuernr].</title>
        <authorList>
            <person name="Zhuang X."/>
            <person name="Liu C."/>
        </authorList>
    </citation>
    <scope>NUCLEOTIDE SEQUENCE [LARGE SCALE GENOMIC DNA]</scope>
    <source>
        <strain evidence="7 8">HMC1</strain>
    </source>
</reference>
<dbReference type="InterPro" id="IPR002213">
    <property type="entry name" value="UDP_glucos_trans"/>
</dbReference>
<evidence type="ECO:0000256" key="1">
    <source>
        <dbReference type="ARBA" id="ARBA00006962"/>
    </source>
</evidence>
<evidence type="ECO:0000313" key="7">
    <source>
        <dbReference type="EMBL" id="KAB2346157.1"/>
    </source>
</evidence>
<dbReference type="GO" id="GO:0016758">
    <property type="term" value="F:hexosyltransferase activity"/>
    <property type="evidence" value="ECO:0007669"/>
    <property type="project" value="UniProtKB-ARBA"/>
</dbReference>
<dbReference type="InterPro" id="IPR048284">
    <property type="entry name" value="EryCIII-like_N"/>
</dbReference>
<dbReference type="InterPro" id="IPR030953">
    <property type="entry name" value="Glycosyl_450act"/>
</dbReference>
<evidence type="ECO:0000259" key="6">
    <source>
        <dbReference type="Pfam" id="PF21036"/>
    </source>
</evidence>
<sequence length="431" mass="47302">MRVLFAVYAAKTHFYNMVPLAWALRAAGHDVRVASEPALVPAITRTGLTAVPVGDEADTPRDEATSGTSWRDLNAGVTETRPEVLTWDYVLGTFTIACSMHYEHATGGRSMLDDLAGFARDWRPDLVVWDALTFAGPVAAQVSGAAQARMLFGIDYIGRMYCDYARLLAEQPPERRDDPIGDWLAGRLARFDTAYEPGLATEMMTGQWTIDPTPSFMQFPLDLPFRRMRYVPYNGPSDVPEWVRVRPEKPRVCLTLGMTARESLGGDLFSVADMLEAVAELDIELVATLNSEQIAEMPVLPANVRVVDFVPLNDLLPSCSAIIHHGGFGTLGNAMVHGVPNIIAPGHYWDEVGFGQALEGRGAGLMLDYRQKAGEGLRSGLDLDGLRTMLARVLDEPSFRANSALIREEIEATPSPRDLARDLERLAAGDR</sequence>
<keyword evidence="2" id="KW-0328">Glycosyltransferase</keyword>
<dbReference type="InterPro" id="IPR050426">
    <property type="entry name" value="Glycosyltransferase_28"/>
</dbReference>
<dbReference type="RefSeq" id="WP_151564335.1">
    <property type="nucleotide sequence ID" value="NZ_WBMT01000012.1"/>
</dbReference>
<name>A0A6H9YY70_9ACTN</name>
<proteinExistence type="inferred from homology"/>